<dbReference type="InterPro" id="IPR027417">
    <property type="entry name" value="P-loop_NTPase"/>
</dbReference>
<dbReference type="SUPFAM" id="SSF52980">
    <property type="entry name" value="Restriction endonuclease-like"/>
    <property type="match status" value="1"/>
</dbReference>
<name>A0A5J6WVK1_9GAMM</name>
<evidence type="ECO:0000256" key="1">
    <source>
        <dbReference type="SAM" id="Coils"/>
    </source>
</evidence>
<dbReference type="PANTHER" id="PTHR10887">
    <property type="entry name" value="DNA2/NAM7 HELICASE FAMILY"/>
    <property type="match status" value="1"/>
</dbReference>
<keyword evidence="1" id="KW-0175">Coiled coil</keyword>
<dbReference type="Pfam" id="PF13195">
    <property type="entry name" value="DUF4011"/>
    <property type="match status" value="1"/>
</dbReference>
<dbReference type="Gene3D" id="3.40.960.10">
    <property type="entry name" value="VSR Endonuclease"/>
    <property type="match status" value="1"/>
</dbReference>
<reference evidence="5 6" key="1">
    <citation type="submission" date="2019-05" db="EMBL/GenBank/DDBJ databases">
        <title>OXA-830, a novel chromosomally encoded expanded-spectrum class D beta-lactamase in Aeromonas simiae.</title>
        <authorList>
            <person name="Zhou W."/>
            <person name="Chen Q."/>
        </authorList>
    </citation>
    <scope>NUCLEOTIDE SEQUENCE [LARGE SCALE GENOMIC DNA]</scope>
    <source>
        <strain evidence="5 6">A6</strain>
    </source>
</reference>
<keyword evidence="6" id="KW-1185">Reference proteome</keyword>
<gene>
    <name evidence="5" type="ORF">FE240_08985</name>
</gene>
<dbReference type="Pfam" id="PF13087">
    <property type="entry name" value="AAA_12"/>
    <property type="match status" value="1"/>
</dbReference>
<dbReference type="Pfam" id="PF18741">
    <property type="entry name" value="MTES_1575"/>
    <property type="match status" value="1"/>
</dbReference>
<dbReference type="InterPro" id="IPR041677">
    <property type="entry name" value="DNA2/NAM7_AAA_11"/>
</dbReference>
<dbReference type="Gene3D" id="3.40.50.300">
    <property type="entry name" value="P-loop containing nucleotide triphosphate hydrolases"/>
    <property type="match status" value="3"/>
</dbReference>
<dbReference type="Pfam" id="PF13086">
    <property type="entry name" value="AAA_11"/>
    <property type="match status" value="1"/>
</dbReference>
<dbReference type="InterPro" id="IPR047187">
    <property type="entry name" value="SF1_C_Upf1"/>
</dbReference>
<protein>
    <submittedName>
        <fullName evidence="5">DUF4011 domain-containing protein</fullName>
    </submittedName>
</protein>
<dbReference type="EMBL" id="CP040449">
    <property type="protein sequence ID" value="QFI54810.1"/>
    <property type="molecule type" value="Genomic_DNA"/>
</dbReference>
<dbReference type="InterPro" id="IPR045055">
    <property type="entry name" value="DNA2/NAM7-like"/>
</dbReference>
<evidence type="ECO:0000259" key="4">
    <source>
        <dbReference type="Pfam" id="PF18741"/>
    </source>
</evidence>
<evidence type="ECO:0000313" key="5">
    <source>
        <dbReference type="EMBL" id="QFI54810.1"/>
    </source>
</evidence>
<evidence type="ECO:0000259" key="3">
    <source>
        <dbReference type="Pfam" id="PF13087"/>
    </source>
</evidence>
<dbReference type="InterPro" id="IPR041679">
    <property type="entry name" value="DNA2/NAM7-like_C"/>
</dbReference>
<feature type="domain" description="Restriction endonuclease type II-like" evidence="4">
    <location>
        <begin position="1661"/>
        <end position="1756"/>
    </location>
</feature>
<dbReference type="InterPro" id="IPR049468">
    <property type="entry name" value="Restrct_endonuc-II-like_dom"/>
</dbReference>
<sequence>MSDTSENLYDEDNVMSLEDPPSVTSFRDAFDVSIESAKIMNYAAAQNNIPLVQRLIIRNKTDQPFKLVDLQISANPAFFESKRFTFDTFGAAESRTFNSVQLNLSLKHDYLFDLDEAESGDIIITVAKEGEESLVHHEPIRVLARNEWGATLGLPELLAAHVQPTPIEVDRILSSASSLLKSSAGLSMNGYQSKNREYVWKQVNAIYQTLANMGFQYAPPPASFERTGQKIRTTAQILDGKMMTCLDSSVLLAACLEQAGLNPVILLKEGHAWVGVWLVDSYFSNPVEDCAQDVRKRIASGEFLTLETTVIPQAASMKKAIADAAHYLDGAHEHTFEYAIDIKRARQNHIRPMRAAAEVGKGAVEPGIVLPPVGPTIEDVPVLPPLDPGVITTENVVTDNTPEGRMANWKSKLLDLTLRNRLLNFKPSKKFLKVVIHDAGDLEDALAAGGEFKLVAKRSMADMGDPRSEDEFKAEHGMTSAELHAKSVLSKKEICFDVEKDKLQDYATVIFREAKNALDETGSNSLYLALGTLCWKETPEAETVLKAPILLVPVKLKRGAVGSGIRLERLDEETIFNPTLLQKLAITFDIALPYVDGQLPTDDSGVDVDKIFATLRKKIEDLKGFEVIGDSYLGLYSFAKYLMWRDLSKNTQDLLKNKVVDHLVNHHGENFQDDTKAVRPEDLDRDFAPQSLYTPLLADSSQLAVICTAEKGRNMVVEGPPGTGKSQTITNLISHFLANGKTVLFVAEKMAALEVVHNRLTDIGLAEFCLELHSTKAKKSEISKQFVQVLDCADNKLVADWEREAERLAVLRNELNALVRALHQTHRNGLTVYEAMGWTLASDKEPARFDWADPEVHDYKEKCNLEDFVGDLAALATRLSKIASHPLSEVKKATWTPSWQDNLLQTAKQCAEQVCNLEARLQDFSALVKIDANLASLNQLQSIDELANALLNASQVPMESASQVFSAQERKKLGELIRHGQIRTTLWSCFHNYDSELKTLKAAPLKLHWRSASQDWWPKKWFTKRKVSNQIRLFSLDKTRVTDDAMDSFLDNLAKLNEEDLYLHENAVVGATCLGDVFKAENTDWDKAAAHLRWMEALALSVQKTFDAQMEHLETARNSLRILLTDQSDSFVPGGRLYNVAQAYRDAYSAFTAAYNSLEDLADNNEFLGGATQIGILSRIRSTQAQWQTNKQEIQPWCVWNDSRSKALSLGLQGLIDQVEQGLVDLADLKGHFVVSYASWWLKRILDREPLLANFSGASQAHKIAEFQQADERFQKLTIQYVQAKLRSKIPNGSELSGDLKSEVGFLRHEAQKQKMHRPIREVLKKSAVVLPRLKPCLLMSPQSVAQYLDTSTQTFDVVIFDEASQIPTWDAVGAIARGNQLICVGDPKQLPPTNFFSSSDASGNFDDENLIEMESILDECLSCGMPLSRLAWHYRSRNEGLITFSNHQYYGSDLVTFPSPVEIDNSVEFVDSQGIYEPGKSRTNKIEAAKIVDEIERHYLSGAGKEFSIGVITFNSTQQALIEKLLDQRRLANRQLDESIAQAGSEELFIKNLENVQGDERDIILFSVTFAKDANGKLSMNFGPMNKEGGHRRLNVAVTRARHKVKIFSSLRPEDIDLSRTNARGVADMKAYLDFALHGARVLAKQATPTGREPDSPLELQVIEALRNRGWRVVPQVGVSGYRIDMAVVNPHAPGKFLLGVECDGATYHSAPSARDRDRLRQMVLEGLGWNIHRIWSTDWWFNRELPLKALLARLDELEVQARLDVVKVRDEDIQTEALVAG</sequence>
<dbReference type="RefSeq" id="WP_193004252.1">
    <property type="nucleotide sequence ID" value="NZ_CP040449.1"/>
</dbReference>
<feature type="coiled-coil region" evidence="1">
    <location>
        <begin position="798"/>
        <end position="828"/>
    </location>
</feature>
<feature type="domain" description="DNA2/NAM7 helicase helicase" evidence="2">
    <location>
        <begin position="1280"/>
        <end position="1394"/>
    </location>
</feature>
<evidence type="ECO:0000259" key="2">
    <source>
        <dbReference type="Pfam" id="PF13086"/>
    </source>
</evidence>
<accession>A0A5J6WVK1</accession>
<dbReference type="CDD" id="cd18808">
    <property type="entry name" value="SF1_C_Upf1"/>
    <property type="match status" value="1"/>
</dbReference>
<dbReference type="PANTHER" id="PTHR10887:SF530">
    <property type="entry name" value="SUPERFAMILY I DNA HELICASES"/>
    <property type="match status" value="1"/>
</dbReference>
<dbReference type="InterPro" id="IPR011335">
    <property type="entry name" value="Restrct_endonuc-II-like"/>
</dbReference>
<dbReference type="SUPFAM" id="SSF52540">
    <property type="entry name" value="P-loop containing nucleoside triphosphate hydrolases"/>
    <property type="match status" value="1"/>
</dbReference>
<proteinExistence type="predicted"/>
<dbReference type="FunFam" id="3.40.50.300:FF:002063">
    <property type="entry name" value="DNA helicase related protein"/>
    <property type="match status" value="1"/>
</dbReference>
<evidence type="ECO:0000313" key="6">
    <source>
        <dbReference type="Proteomes" id="UP000594034"/>
    </source>
</evidence>
<dbReference type="GO" id="GO:0004386">
    <property type="term" value="F:helicase activity"/>
    <property type="evidence" value="ECO:0007669"/>
    <property type="project" value="InterPro"/>
</dbReference>
<dbReference type="KEGG" id="asim:FE240_08985"/>
<feature type="domain" description="DNA2/NAM7 helicase-like C-terminal" evidence="3">
    <location>
        <begin position="1416"/>
        <end position="1610"/>
    </location>
</feature>
<dbReference type="InterPro" id="IPR025103">
    <property type="entry name" value="DUF4011"/>
</dbReference>
<dbReference type="FunFam" id="3.40.960.10:FF:000002">
    <property type="entry name" value="DNA helicase related protein"/>
    <property type="match status" value="1"/>
</dbReference>
<organism evidence="5 6">
    <name type="scientific">Aeromonas simiae</name>
    <dbReference type="NCBI Taxonomy" id="218936"/>
    <lineage>
        <taxon>Bacteria</taxon>
        <taxon>Pseudomonadati</taxon>
        <taxon>Pseudomonadota</taxon>
        <taxon>Gammaproteobacteria</taxon>
        <taxon>Aeromonadales</taxon>
        <taxon>Aeromonadaceae</taxon>
        <taxon>Aeromonas</taxon>
    </lineage>
</organism>
<dbReference type="Proteomes" id="UP000594034">
    <property type="component" value="Chromosome"/>
</dbReference>